<dbReference type="EMBL" id="QRON01000004">
    <property type="protein sequence ID" value="RHL28613.1"/>
    <property type="molecule type" value="Genomic_DNA"/>
</dbReference>
<reference evidence="2 3" key="1">
    <citation type="submission" date="2018-08" db="EMBL/GenBank/DDBJ databases">
        <title>A genome reference for cultivated species of the human gut microbiota.</title>
        <authorList>
            <person name="Zou Y."/>
            <person name="Xue W."/>
            <person name="Luo G."/>
        </authorList>
    </citation>
    <scope>NUCLEOTIDE SEQUENCE [LARGE SCALE GENOMIC DNA]</scope>
    <source>
        <strain evidence="2 3">AF38-24</strain>
    </source>
</reference>
<feature type="transmembrane region" description="Helical" evidence="1">
    <location>
        <begin position="168"/>
        <end position="194"/>
    </location>
</feature>
<name>A0A415JX53_9FIRM</name>
<accession>A0A415JX53</accession>
<evidence type="ECO:0000313" key="2">
    <source>
        <dbReference type="EMBL" id="RHL28613.1"/>
    </source>
</evidence>
<dbReference type="AlphaFoldDB" id="A0A415JX53"/>
<keyword evidence="1" id="KW-1133">Transmembrane helix</keyword>
<comment type="caution">
    <text evidence="2">The sequence shown here is derived from an EMBL/GenBank/DDBJ whole genome shotgun (WGS) entry which is preliminary data.</text>
</comment>
<protein>
    <submittedName>
        <fullName evidence="2">Uncharacterized protein</fullName>
    </submittedName>
</protein>
<keyword evidence="1" id="KW-0812">Transmembrane</keyword>
<gene>
    <name evidence="2" type="ORF">DW028_08180</name>
</gene>
<organism evidence="2 3">
    <name type="scientific">Agathobacter rectalis</name>
    <dbReference type="NCBI Taxonomy" id="39491"/>
    <lineage>
        <taxon>Bacteria</taxon>
        <taxon>Bacillati</taxon>
        <taxon>Bacillota</taxon>
        <taxon>Clostridia</taxon>
        <taxon>Lachnospirales</taxon>
        <taxon>Lachnospiraceae</taxon>
        <taxon>Agathobacter</taxon>
    </lineage>
</organism>
<keyword evidence="1" id="KW-0472">Membrane</keyword>
<feature type="transmembrane region" description="Helical" evidence="1">
    <location>
        <begin position="223"/>
        <end position="249"/>
    </location>
</feature>
<dbReference type="Proteomes" id="UP000283297">
    <property type="component" value="Unassembled WGS sequence"/>
</dbReference>
<evidence type="ECO:0000313" key="3">
    <source>
        <dbReference type="Proteomes" id="UP000283297"/>
    </source>
</evidence>
<proteinExistence type="predicted"/>
<sequence length="258" mass="29268">MNLSQRQCKNLSVEDISTKLDCDSETAITIINILHEKNILSIELHIYCDECSAENVVLCDGFNDLIVRCHNCGKQICASKDTCDSIKRYTIDKTALEEFIRRDYYDIYSNSKNTAKIIDFEPKIQAVELEEKASINENGEKSNAIVDEKAEIDLINKRHRQEDIIKSLIVIFFLASVIVGLIAFAIVEICSLFLCKHNHVLIYDIIMNAIKGSLLEEYLPDSFFAIIGILVTACGTLVLFAVKTIIVWVDKLKKLIVW</sequence>
<evidence type="ECO:0000256" key="1">
    <source>
        <dbReference type="SAM" id="Phobius"/>
    </source>
</evidence>